<keyword evidence="3" id="KW-1185">Reference proteome</keyword>
<reference evidence="2 3" key="1">
    <citation type="submission" date="2019-11" db="EMBL/GenBank/DDBJ databases">
        <title>Whole genome sequence of Oryza granulata.</title>
        <authorList>
            <person name="Li W."/>
        </authorList>
    </citation>
    <scope>NUCLEOTIDE SEQUENCE [LARGE SCALE GENOMIC DNA]</scope>
    <source>
        <strain evidence="3">cv. Menghai</strain>
        <tissue evidence="2">Leaf</tissue>
    </source>
</reference>
<protein>
    <recommendedName>
        <fullName evidence="4">Secreted protein</fullName>
    </recommendedName>
</protein>
<sequence length="133" mass="14166">MLIVIAVLALGNGGARRPGDDSSRWTQLAANNGSAGRSGKARLPSLVASTDMEEGWEFGISAMRAVRSSMHGVLMGSYILHVGLPAPSFMPLGLHCRHRCWIQTLPVEAVAESVLRRHHLGTHLNLCGPSSSS</sequence>
<evidence type="ECO:0000313" key="2">
    <source>
        <dbReference type="EMBL" id="KAF0900594.1"/>
    </source>
</evidence>
<gene>
    <name evidence="2" type="ORF">E2562_033116</name>
</gene>
<dbReference type="Proteomes" id="UP000479710">
    <property type="component" value="Unassembled WGS sequence"/>
</dbReference>
<accession>A0A6G1CLG0</accession>
<comment type="caution">
    <text evidence="2">The sequence shown here is derived from an EMBL/GenBank/DDBJ whole genome shotgun (WGS) entry which is preliminary data.</text>
</comment>
<organism evidence="2 3">
    <name type="scientific">Oryza meyeriana var. granulata</name>
    <dbReference type="NCBI Taxonomy" id="110450"/>
    <lineage>
        <taxon>Eukaryota</taxon>
        <taxon>Viridiplantae</taxon>
        <taxon>Streptophyta</taxon>
        <taxon>Embryophyta</taxon>
        <taxon>Tracheophyta</taxon>
        <taxon>Spermatophyta</taxon>
        <taxon>Magnoliopsida</taxon>
        <taxon>Liliopsida</taxon>
        <taxon>Poales</taxon>
        <taxon>Poaceae</taxon>
        <taxon>BOP clade</taxon>
        <taxon>Oryzoideae</taxon>
        <taxon>Oryzeae</taxon>
        <taxon>Oryzinae</taxon>
        <taxon>Oryza</taxon>
        <taxon>Oryza meyeriana</taxon>
    </lineage>
</organism>
<evidence type="ECO:0000256" key="1">
    <source>
        <dbReference type="SAM" id="SignalP"/>
    </source>
</evidence>
<dbReference type="AlphaFoldDB" id="A0A6G1CLG0"/>
<evidence type="ECO:0000313" key="3">
    <source>
        <dbReference type="Proteomes" id="UP000479710"/>
    </source>
</evidence>
<feature type="chain" id="PRO_5026316902" description="Secreted protein" evidence="1">
    <location>
        <begin position="16"/>
        <end position="133"/>
    </location>
</feature>
<proteinExistence type="predicted"/>
<feature type="signal peptide" evidence="1">
    <location>
        <begin position="1"/>
        <end position="15"/>
    </location>
</feature>
<name>A0A6G1CLG0_9ORYZ</name>
<keyword evidence="1" id="KW-0732">Signal</keyword>
<evidence type="ECO:0008006" key="4">
    <source>
        <dbReference type="Google" id="ProtNLM"/>
    </source>
</evidence>
<dbReference type="EMBL" id="SPHZ02000009">
    <property type="protein sequence ID" value="KAF0900594.1"/>
    <property type="molecule type" value="Genomic_DNA"/>
</dbReference>